<evidence type="ECO:0000313" key="2">
    <source>
        <dbReference type="EMBL" id="ACU96947.1"/>
    </source>
</evidence>
<proteinExistence type="predicted"/>
<evidence type="ECO:0000259" key="1">
    <source>
        <dbReference type="Pfam" id="PF21805"/>
    </source>
</evidence>
<dbReference type="RefSeq" id="WP_015786260.1">
    <property type="nucleotide sequence ID" value="NC_013159.1"/>
</dbReference>
<protein>
    <recommendedName>
        <fullName evidence="1">Imm-5-like domain-containing protein</fullName>
    </recommendedName>
</protein>
<dbReference type="STRING" id="471857.Svir_19270"/>
<organism evidence="2 3">
    <name type="scientific">Saccharomonospora viridis (strain ATCC 15386 / DSM 43017 / JCM 3036 / CCUG 5913 / NBRC 12207 / NCIMB 9602 / P101)</name>
    <name type="common">Thermoactinomyces viridis</name>
    <dbReference type="NCBI Taxonomy" id="471857"/>
    <lineage>
        <taxon>Bacteria</taxon>
        <taxon>Bacillati</taxon>
        <taxon>Actinomycetota</taxon>
        <taxon>Actinomycetes</taxon>
        <taxon>Pseudonocardiales</taxon>
        <taxon>Pseudonocardiaceae</taxon>
        <taxon>Saccharomonospora</taxon>
    </lineage>
</organism>
<feature type="domain" description="Imm-5-like" evidence="1">
    <location>
        <begin position="18"/>
        <end position="132"/>
    </location>
</feature>
<sequence length="182" mass="19306">MAVAERKPTIELNMAELRAVTGYAVACAEPALVLFERARPDDRRPHIAIEAARRFAEGAARTKKLRDGAWAAQRAYQQARDQGRLAAGEAARAAVAAAGAAFLHPLAKATQVLHILGSAAHAAYAFELDAGDPDAGIAYLEQTRKLATATVVDVLARYPIAPSGRGRMGALARTLDTALRQP</sequence>
<dbReference type="Proteomes" id="UP000000841">
    <property type="component" value="Chromosome"/>
</dbReference>
<gene>
    <name evidence="2" type="ordered locus">Svir_19270</name>
</gene>
<accession>C7MUZ5</accession>
<dbReference type="AlphaFoldDB" id="C7MUZ5"/>
<dbReference type="Pfam" id="PF21805">
    <property type="entry name" value="Imm5_like"/>
    <property type="match status" value="1"/>
</dbReference>
<keyword evidence="3" id="KW-1185">Reference proteome</keyword>
<evidence type="ECO:0000313" key="3">
    <source>
        <dbReference type="Proteomes" id="UP000000841"/>
    </source>
</evidence>
<name>C7MUZ5_SACVD</name>
<dbReference type="InterPro" id="IPR048667">
    <property type="entry name" value="Imm5-like"/>
</dbReference>
<dbReference type="KEGG" id="svi:Svir_19270"/>
<reference evidence="2 3" key="1">
    <citation type="journal article" date="2009" name="Stand. Genomic Sci.">
        <title>Complete genome sequence of Saccharomonospora viridis type strain (P101).</title>
        <authorList>
            <person name="Pati A."/>
            <person name="Sikorski J."/>
            <person name="Nolan M."/>
            <person name="Lapidus A."/>
            <person name="Copeland A."/>
            <person name="Glavina Del Rio T."/>
            <person name="Lucas S."/>
            <person name="Chen F."/>
            <person name="Tice H."/>
            <person name="Pitluck S."/>
            <person name="Cheng J.F."/>
            <person name="Chertkov O."/>
            <person name="Brettin T."/>
            <person name="Han C."/>
            <person name="Detter J.C."/>
            <person name="Kuske C."/>
            <person name="Bruce D."/>
            <person name="Goodwin L."/>
            <person name="Chain P."/>
            <person name="D'haeseleer P."/>
            <person name="Chen A."/>
            <person name="Palaniappan K."/>
            <person name="Ivanova N."/>
            <person name="Mavromatis K."/>
            <person name="Mikhailova N."/>
            <person name="Rohde M."/>
            <person name="Tindall B.J."/>
            <person name="Goker M."/>
            <person name="Bristow J."/>
            <person name="Eisen J.A."/>
            <person name="Markowitz V."/>
            <person name="Hugenholtz P."/>
            <person name="Kyrpides N.C."/>
            <person name="Klenk H.P."/>
        </authorList>
    </citation>
    <scope>NUCLEOTIDE SEQUENCE [LARGE SCALE GENOMIC DNA]</scope>
    <source>
        <strain evidence="3">ATCC 15386 / DSM 43017 / JCM 3036 / NBRC 12207 / P101</strain>
    </source>
</reference>
<dbReference type="eggNOG" id="ENOG502ZWRX">
    <property type="taxonomic scope" value="Bacteria"/>
</dbReference>
<dbReference type="EMBL" id="CP001683">
    <property type="protein sequence ID" value="ACU96947.1"/>
    <property type="molecule type" value="Genomic_DNA"/>
</dbReference>
<dbReference type="HOGENOM" id="CLU_122854_0_0_11"/>